<keyword evidence="1" id="KW-0479">Metal-binding</keyword>
<feature type="domain" description="MYND-type" evidence="5">
    <location>
        <begin position="55"/>
        <end position="94"/>
    </location>
</feature>
<dbReference type="GO" id="GO:0008270">
    <property type="term" value="F:zinc ion binding"/>
    <property type="evidence" value="ECO:0007669"/>
    <property type="project" value="UniProtKB-KW"/>
</dbReference>
<sequence length="190" mass="21718">MDSNYLLHCKHGEVNCSRCSLDFRYLNAVERQEYAAKISKRKAKKEQKRIMRGPCAAIGCDKIGCNMCSRCRTVGYCSAECQQKDWKCRHREECKNRIPYFVHSQKKKIVATYPIGTKIDFSSGGEKLFRVKILKFNPLGPANPADPLASNLATYSLQVVDSYRDSLDDSLVWDVPCDSVHCERKCKKVH</sequence>
<evidence type="ECO:0000259" key="5">
    <source>
        <dbReference type="PROSITE" id="PS50865"/>
    </source>
</evidence>
<dbReference type="SUPFAM" id="SSF144232">
    <property type="entry name" value="HIT/MYND zinc finger-like"/>
    <property type="match status" value="1"/>
</dbReference>
<dbReference type="Gene3D" id="6.10.140.2220">
    <property type="match status" value="1"/>
</dbReference>
<keyword evidence="3" id="KW-0862">Zinc</keyword>
<name>A0A7S4ATA8_9STRA</name>
<dbReference type="Pfam" id="PF01753">
    <property type="entry name" value="zf-MYND"/>
    <property type="match status" value="1"/>
</dbReference>
<dbReference type="AlphaFoldDB" id="A0A7S4ATA8"/>
<reference evidence="6" key="1">
    <citation type="submission" date="2021-01" db="EMBL/GenBank/DDBJ databases">
        <authorList>
            <person name="Corre E."/>
            <person name="Pelletier E."/>
            <person name="Niang G."/>
            <person name="Scheremetjew M."/>
            <person name="Finn R."/>
            <person name="Kale V."/>
            <person name="Holt S."/>
            <person name="Cochrane G."/>
            <person name="Meng A."/>
            <person name="Brown T."/>
            <person name="Cohen L."/>
        </authorList>
    </citation>
    <scope>NUCLEOTIDE SEQUENCE</scope>
    <source>
        <strain evidence="6">10249 10 AB</strain>
    </source>
</reference>
<dbReference type="PROSITE" id="PS50865">
    <property type="entry name" value="ZF_MYND_2"/>
    <property type="match status" value="1"/>
</dbReference>
<dbReference type="EMBL" id="HBIX01028318">
    <property type="protein sequence ID" value="CAE0726350.1"/>
    <property type="molecule type" value="Transcribed_RNA"/>
</dbReference>
<dbReference type="PROSITE" id="PS01360">
    <property type="entry name" value="ZF_MYND_1"/>
    <property type="match status" value="1"/>
</dbReference>
<proteinExistence type="predicted"/>
<evidence type="ECO:0000256" key="4">
    <source>
        <dbReference type="PROSITE-ProRule" id="PRU00134"/>
    </source>
</evidence>
<keyword evidence="2 4" id="KW-0863">Zinc-finger</keyword>
<evidence type="ECO:0000256" key="2">
    <source>
        <dbReference type="ARBA" id="ARBA00022771"/>
    </source>
</evidence>
<accession>A0A7S4ATA8</accession>
<evidence type="ECO:0000256" key="1">
    <source>
        <dbReference type="ARBA" id="ARBA00022723"/>
    </source>
</evidence>
<dbReference type="InterPro" id="IPR002893">
    <property type="entry name" value="Znf_MYND"/>
</dbReference>
<evidence type="ECO:0000256" key="3">
    <source>
        <dbReference type="ARBA" id="ARBA00022833"/>
    </source>
</evidence>
<gene>
    <name evidence="6" type="ORF">PAUS00366_LOCUS19107</name>
</gene>
<protein>
    <recommendedName>
        <fullName evidence="5">MYND-type domain-containing protein</fullName>
    </recommendedName>
</protein>
<evidence type="ECO:0000313" key="6">
    <source>
        <dbReference type="EMBL" id="CAE0726350.1"/>
    </source>
</evidence>
<organism evidence="6">
    <name type="scientific">Pseudo-nitzschia australis</name>
    <dbReference type="NCBI Taxonomy" id="44445"/>
    <lineage>
        <taxon>Eukaryota</taxon>
        <taxon>Sar</taxon>
        <taxon>Stramenopiles</taxon>
        <taxon>Ochrophyta</taxon>
        <taxon>Bacillariophyta</taxon>
        <taxon>Bacillariophyceae</taxon>
        <taxon>Bacillariophycidae</taxon>
        <taxon>Bacillariales</taxon>
        <taxon>Bacillariaceae</taxon>
        <taxon>Pseudo-nitzschia</taxon>
    </lineage>
</organism>